<accession>A0A433QGI5</accession>
<comment type="caution">
    <text evidence="1">The sequence shown here is derived from an EMBL/GenBank/DDBJ whole genome shotgun (WGS) entry which is preliminary data.</text>
</comment>
<evidence type="ECO:0000313" key="2">
    <source>
        <dbReference type="Proteomes" id="UP000274822"/>
    </source>
</evidence>
<proteinExistence type="predicted"/>
<organism evidence="1 2">
    <name type="scientific">Jimgerdemannia flammicorona</name>
    <dbReference type="NCBI Taxonomy" id="994334"/>
    <lineage>
        <taxon>Eukaryota</taxon>
        <taxon>Fungi</taxon>
        <taxon>Fungi incertae sedis</taxon>
        <taxon>Mucoromycota</taxon>
        <taxon>Mucoromycotina</taxon>
        <taxon>Endogonomycetes</taxon>
        <taxon>Endogonales</taxon>
        <taxon>Endogonaceae</taxon>
        <taxon>Jimgerdemannia</taxon>
    </lineage>
</organism>
<dbReference type="Proteomes" id="UP000274822">
    <property type="component" value="Unassembled WGS sequence"/>
</dbReference>
<keyword evidence="2" id="KW-1185">Reference proteome</keyword>
<gene>
    <name evidence="1" type="ORF">BC938DRAFT_481333</name>
</gene>
<name>A0A433QGI5_9FUNG</name>
<reference evidence="1 2" key="1">
    <citation type="journal article" date="2018" name="New Phytol.">
        <title>Phylogenomics of Endogonaceae and evolution of mycorrhizas within Mucoromycota.</title>
        <authorList>
            <person name="Chang Y."/>
            <person name="Desiro A."/>
            <person name="Na H."/>
            <person name="Sandor L."/>
            <person name="Lipzen A."/>
            <person name="Clum A."/>
            <person name="Barry K."/>
            <person name="Grigoriev I.V."/>
            <person name="Martin F.M."/>
            <person name="Stajich J.E."/>
            <person name="Smith M.E."/>
            <person name="Bonito G."/>
            <person name="Spatafora J.W."/>
        </authorList>
    </citation>
    <scope>NUCLEOTIDE SEQUENCE [LARGE SCALE GENOMIC DNA]</scope>
    <source>
        <strain evidence="1 2">AD002</strain>
    </source>
</reference>
<dbReference type="AlphaFoldDB" id="A0A433QGI5"/>
<dbReference type="EMBL" id="RBNJ01005998">
    <property type="protein sequence ID" value="RUS28879.1"/>
    <property type="molecule type" value="Genomic_DNA"/>
</dbReference>
<evidence type="ECO:0000313" key="1">
    <source>
        <dbReference type="EMBL" id="RUS28879.1"/>
    </source>
</evidence>
<protein>
    <submittedName>
        <fullName evidence="1">Uncharacterized protein</fullName>
    </submittedName>
</protein>
<sequence>MSVLNFAVTRNSEYTAPVKSKVISIRPNLFMLTLPLTLPLLPLAGPVDPARGLPAVRGAAALLAKHSRWHQQRAQIRAVPTARQNLHRHRIRTRPVRKLAVFAVQGNRGCQW</sequence>